<dbReference type="STRING" id="405436.SAMN05444365_10360"/>
<dbReference type="Proteomes" id="UP000242415">
    <property type="component" value="Unassembled WGS sequence"/>
</dbReference>
<accession>A0A1H3LSL5</accession>
<organism evidence="2 3">
    <name type="scientific">Micromonospora pattaloongensis</name>
    <dbReference type="NCBI Taxonomy" id="405436"/>
    <lineage>
        <taxon>Bacteria</taxon>
        <taxon>Bacillati</taxon>
        <taxon>Actinomycetota</taxon>
        <taxon>Actinomycetes</taxon>
        <taxon>Micromonosporales</taxon>
        <taxon>Micromonosporaceae</taxon>
        <taxon>Micromonospora</taxon>
    </lineage>
</organism>
<name>A0A1H3LSL5_9ACTN</name>
<dbReference type="AlphaFoldDB" id="A0A1H3LSL5"/>
<keyword evidence="3" id="KW-1185">Reference proteome</keyword>
<evidence type="ECO:0008006" key="4">
    <source>
        <dbReference type="Google" id="ProtNLM"/>
    </source>
</evidence>
<keyword evidence="1" id="KW-1133">Transmembrane helix</keyword>
<feature type="transmembrane region" description="Helical" evidence="1">
    <location>
        <begin position="77"/>
        <end position="98"/>
    </location>
</feature>
<dbReference type="EMBL" id="FNPH01000003">
    <property type="protein sequence ID" value="SDY66978.1"/>
    <property type="molecule type" value="Genomic_DNA"/>
</dbReference>
<gene>
    <name evidence="2" type="ORF">SAMN05444365_10360</name>
</gene>
<feature type="transmembrane region" description="Helical" evidence="1">
    <location>
        <begin position="49"/>
        <end position="71"/>
    </location>
</feature>
<keyword evidence="1" id="KW-0812">Transmembrane</keyword>
<protein>
    <recommendedName>
        <fullName evidence="4">ATP synthase protein I</fullName>
    </recommendedName>
</protein>
<proteinExistence type="predicted"/>
<evidence type="ECO:0000313" key="3">
    <source>
        <dbReference type="Proteomes" id="UP000242415"/>
    </source>
</evidence>
<reference evidence="3" key="1">
    <citation type="submission" date="2016-10" db="EMBL/GenBank/DDBJ databases">
        <authorList>
            <person name="Varghese N."/>
            <person name="Submissions S."/>
        </authorList>
    </citation>
    <scope>NUCLEOTIDE SEQUENCE [LARGE SCALE GENOMIC DNA]</scope>
    <source>
        <strain evidence="3">DSM 45245</strain>
    </source>
</reference>
<evidence type="ECO:0000313" key="2">
    <source>
        <dbReference type="EMBL" id="SDY66978.1"/>
    </source>
</evidence>
<keyword evidence="1" id="KW-0472">Membrane</keyword>
<sequence>MLSPVARCAHTTPVVRGVSRNLIPAADIVRPVMADDQSSKPPERSGADAGWAALGYLLGGMIVWGGIGWLVDRWLGLPNVGLLIGLIGGTVAGVYLTVKKLGA</sequence>
<evidence type="ECO:0000256" key="1">
    <source>
        <dbReference type="SAM" id="Phobius"/>
    </source>
</evidence>